<dbReference type="EMBL" id="JAHHGZ010000007">
    <property type="protein sequence ID" value="MBW4667506.1"/>
    <property type="molecule type" value="Genomic_DNA"/>
</dbReference>
<reference evidence="1" key="1">
    <citation type="submission" date="2021-05" db="EMBL/GenBank/DDBJ databases">
        <authorList>
            <person name="Pietrasiak N."/>
            <person name="Ward R."/>
            <person name="Stajich J.E."/>
            <person name="Kurbessoian T."/>
        </authorList>
    </citation>
    <scope>NUCLEOTIDE SEQUENCE</scope>
    <source>
        <strain evidence="1">GSE-NOS-MK-12-04C</strain>
    </source>
</reference>
<name>A0A951QKD1_9CYAN</name>
<accession>A0A951QKD1</accession>
<sequence length="184" mass="20458">MKFFPQLPLKLIAATIIFTSADPIIFPQPVIASEIKKVAAENGDYLRLISVHTNESTVGTRNTRYTFTINVPKSSQPLKRISITQRGGLELIKFKGRKVKAYGSSKDQQKIQISQIDIDSKTQGLTATFDPLVQPGQILKIVLLVNENPLSDGNYFFNVVVYSQGKYETVVSLGTGRLRITSIR</sequence>
<reference evidence="1" key="2">
    <citation type="journal article" date="2022" name="Microbiol. Resour. Announc.">
        <title>Metagenome Sequencing to Explore Phylogenomics of Terrestrial Cyanobacteria.</title>
        <authorList>
            <person name="Ward R.D."/>
            <person name="Stajich J.E."/>
            <person name="Johansen J.R."/>
            <person name="Huntemann M."/>
            <person name="Clum A."/>
            <person name="Foster B."/>
            <person name="Foster B."/>
            <person name="Roux S."/>
            <person name="Palaniappan K."/>
            <person name="Varghese N."/>
            <person name="Mukherjee S."/>
            <person name="Reddy T.B.K."/>
            <person name="Daum C."/>
            <person name="Copeland A."/>
            <person name="Chen I.A."/>
            <person name="Ivanova N.N."/>
            <person name="Kyrpides N.C."/>
            <person name="Shapiro N."/>
            <person name="Eloe-Fadrosh E.A."/>
            <person name="Pietrasiak N."/>
        </authorList>
    </citation>
    <scope>NUCLEOTIDE SEQUENCE</scope>
    <source>
        <strain evidence="1">GSE-NOS-MK-12-04C</strain>
    </source>
</reference>
<dbReference type="Proteomes" id="UP000729701">
    <property type="component" value="Unassembled WGS sequence"/>
</dbReference>
<dbReference type="AlphaFoldDB" id="A0A951QKD1"/>
<evidence type="ECO:0000313" key="1">
    <source>
        <dbReference type="EMBL" id="MBW4667506.1"/>
    </source>
</evidence>
<organism evidence="1 2">
    <name type="scientific">Cyanomargarita calcarea GSE-NOS-MK-12-04C</name>
    <dbReference type="NCBI Taxonomy" id="2839659"/>
    <lineage>
        <taxon>Bacteria</taxon>
        <taxon>Bacillati</taxon>
        <taxon>Cyanobacteriota</taxon>
        <taxon>Cyanophyceae</taxon>
        <taxon>Nostocales</taxon>
        <taxon>Cyanomargaritaceae</taxon>
        <taxon>Cyanomargarita</taxon>
    </lineage>
</organism>
<gene>
    <name evidence="1" type="ORF">KME60_08760</name>
</gene>
<dbReference type="InterPro" id="IPR021256">
    <property type="entry name" value="DUF2808"/>
</dbReference>
<proteinExistence type="predicted"/>
<comment type="caution">
    <text evidence="1">The sequence shown here is derived from an EMBL/GenBank/DDBJ whole genome shotgun (WGS) entry which is preliminary data.</text>
</comment>
<protein>
    <submittedName>
        <fullName evidence="1">DUF2808 domain-containing protein</fullName>
    </submittedName>
</protein>
<evidence type="ECO:0000313" key="2">
    <source>
        <dbReference type="Proteomes" id="UP000729701"/>
    </source>
</evidence>
<dbReference type="Pfam" id="PF10989">
    <property type="entry name" value="DUF2808"/>
    <property type="match status" value="1"/>
</dbReference>